<dbReference type="EMBL" id="JAMXFF010000002">
    <property type="protein sequence ID" value="MCT7965119.1"/>
    <property type="molecule type" value="Genomic_DNA"/>
</dbReference>
<proteinExistence type="predicted"/>
<evidence type="ECO:0000313" key="2">
    <source>
        <dbReference type="Proteomes" id="UP001525890"/>
    </source>
</evidence>
<name>A0ABT2MK37_9CYAN</name>
<gene>
    <name evidence="1" type="ORF">NG799_02070</name>
</gene>
<dbReference type="Gene3D" id="3.40.630.30">
    <property type="match status" value="1"/>
</dbReference>
<dbReference type="RefSeq" id="WP_368004839.1">
    <property type="nucleotide sequence ID" value="NZ_JAMXFF010000002.1"/>
</dbReference>
<keyword evidence="2" id="KW-1185">Reference proteome</keyword>
<comment type="caution">
    <text evidence="1">The sequence shown here is derived from an EMBL/GenBank/DDBJ whole genome shotgun (WGS) entry which is preliminary data.</text>
</comment>
<dbReference type="InterPro" id="IPR016181">
    <property type="entry name" value="Acyl_CoA_acyltransferase"/>
</dbReference>
<accession>A0ABT2MK37</accession>
<organism evidence="1 2">
    <name type="scientific">Laspinema palackyanum D2a</name>
    <dbReference type="NCBI Taxonomy" id="2953684"/>
    <lineage>
        <taxon>Bacteria</taxon>
        <taxon>Bacillati</taxon>
        <taxon>Cyanobacteriota</taxon>
        <taxon>Cyanophyceae</taxon>
        <taxon>Oscillatoriophycideae</taxon>
        <taxon>Oscillatoriales</taxon>
        <taxon>Laspinemataceae</taxon>
        <taxon>Laspinema</taxon>
        <taxon>Laspinema palackyanum</taxon>
    </lineage>
</organism>
<evidence type="ECO:0000313" key="1">
    <source>
        <dbReference type="EMBL" id="MCT7965119.1"/>
    </source>
</evidence>
<sequence length="112" mass="13515">MELSEEIKAQFLEFLSKTRLLKNRWISDEKMKVYLRISCRNRNNQVQHFLDIAAIEVDKKYRFQGLGKQFLQFCRSNSPYPVMVENCNNPHLRNHLEKQGWIQVDFDYYAPD</sequence>
<dbReference type="SUPFAM" id="SSF55729">
    <property type="entry name" value="Acyl-CoA N-acyltransferases (Nat)"/>
    <property type="match status" value="1"/>
</dbReference>
<evidence type="ECO:0008006" key="3">
    <source>
        <dbReference type="Google" id="ProtNLM"/>
    </source>
</evidence>
<dbReference type="Proteomes" id="UP001525890">
    <property type="component" value="Unassembled WGS sequence"/>
</dbReference>
<protein>
    <recommendedName>
        <fullName evidence="3">N-acetyltransferase domain-containing protein</fullName>
    </recommendedName>
</protein>
<reference evidence="1 2" key="1">
    <citation type="journal article" date="2022" name="Front. Microbiol.">
        <title>High genomic differentiation and limited gene flow indicate recent cryptic speciation within the genus Laspinema (cyanobacteria).</title>
        <authorList>
            <person name="Stanojkovic A."/>
            <person name="Skoupy S."/>
            <person name="Skaloud P."/>
            <person name="Dvorak P."/>
        </authorList>
    </citation>
    <scope>NUCLEOTIDE SEQUENCE [LARGE SCALE GENOMIC DNA]</scope>
    <source>
        <strain evidence="1 2">D2a</strain>
    </source>
</reference>